<dbReference type="RefSeq" id="XP_051448703.1">
    <property type="nucleotide sequence ID" value="XM_051584089.1"/>
</dbReference>
<evidence type="ECO:0000259" key="13">
    <source>
        <dbReference type="PROSITE" id="PS51726"/>
    </source>
</evidence>
<dbReference type="FunFam" id="3.30.60.60:FF:000001">
    <property type="entry name" value="Histone acetyltransferase"/>
    <property type="match status" value="1"/>
</dbReference>
<gene>
    <name evidence="14" type="ORF">K450DRAFT_169230</name>
</gene>
<keyword evidence="5" id="KW-0479">Metal-binding</keyword>
<protein>
    <recommendedName>
        <fullName evidence="3 12">Histone acetyltransferase</fullName>
        <ecNumber evidence="3 12">2.3.1.48</ecNumber>
    </recommendedName>
</protein>
<dbReference type="InterPro" id="IPR040706">
    <property type="entry name" value="Zf-MYST"/>
</dbReference>
<dbReference type="FunFam" id="3.40.630.30:FF:000001">
    <property type="entry name" value="Histone acetyltransferase"/>
    <property type="match status" value="1"/>
</dbReference>
<name>A0AAD5EI82_UMBRA</name>
<evidence type="ECO:0000256" key="4">
    <source>
        <dbReference type="ARBA" id="ARBA00022679"/>
    </source>
</evidence>
<dbReference type="SUPFAM" id="SSF55729">
    <property type="entry name" value="Acyl-CoA N-acyltransferases (Nat)"/>
    <property type="match status" value="1"/>
</dbReference>
<dbReference type="GO" id="GO:0005634">
    <property type="term" value="C:nucleus"/>
    <property type="evidence" value="ECO:0007669"/>
    <property type="project" value="UniProtKB-SubCell"/>
</dbReference>
<dbReference type="InterPro" id="IPR036388">
    <property type="entry name" value="WH-like_DNA-bd_sf"/>
</dbReference>
<evidence type="ECO:0000256" key="1">
    <source>
        <dbReference type="ARBA" id="ARBA00004123"/>
    </source>
</evidence>
<dbReference type="InterPro" id="IPR050603">
    <property type="entry name" value="MYST_HAT"/>
</dbReference>
<comment type="caution">
    <text evidence="14">The sequence shown here is derived from an EMBL/GenBank/DDBJ whole genome shotgun (WGS) entry which is preliminary data.</text>
</comment>
<dbReference type="InterPro" id="IPR002717">
    <property type="entry name" value="HAT_MYST-type"/>
</dbReference>
<keyword evidence="6" id="KW-0863">Zinc-finger</keyword>
<evidence type="ECO:0000256" key="11">
    <source>
        <dbReference type="PIRSR" id="PIRSR602717-51"/>
    </source>
</evidence>
<dbReference type="PROSITE" id="PS51726">
    <property type="entry name" value="MYST_HAT"/>
    <property type="match status" value="1"/>
</dbReference>
<dbReference type="Gene3D" id="3.30.60.60">
    <property type="entry name" value="N-acetyl transferase-like"/>
    <property type="match status" value="1"/>
</dbReference>
<keyword evidence="7" id="KW-0862">Zinc</keyword>
<evidence type="ECO:0000256" key="10">
    <source>
        <dbReference type="ARBA" id="ARBA00023242"/>
    </source>
</evidence>
<evidence type="ECO:0000256" key="3">
    <source>
        <dbReference type="ARBA" id="ARBA00013184"/>
    </source>
</evidence>
<reference evidence="14" key="2">
    <citation type="journal article" date="2022" name="Proc. Natl. Acad. Sci. U.S.A.">
        <title>Diploid-dominant life cycles characterize the early evolution of Fungi.</title>
        <authorList>
            <person name="Amses K.R."/>
            <person name="Simmons D.R."/>
            <person name="Longcore J.E."/>
            <person name="Mondo S.J."/>
            <person name="Seto K."/>
            <person name="Jeronimo G.H."/>
            <person name="Bonds A.E."/>
            <person name="Quandt C.A."/>
            <person name="Davis W.J."/>
            <person name="Chang Y."/>
            <person name="Federici B.A."/>
            <person name="Kuo A."/>
            <person name="LaButti K."/>
            <person name="Pangilinan J."/>
            <person name="Andreopoulos W."/>
            <person name="Tritt A."/>
            <person name="Riley R."/>
            <person name="Hundley H."/>
            <person name="Johnson J."/>
            <person name="Lipzen A."/>
            <person name="Barry K."/>
            <person name="Lang B.F."/>
            <person name="Cuomo C.A."/>
            <person name="Buchler N.E."/>
            <person name="Grigoriev I.V."/>
            <person name="Spatafora J.W."/>
            <person name="Stajich J.E."/>
            <person name="James T.Y."/>
        </authorList>
    </citation>
    <scope>NUCLEOTIDE SEQUENCE</scope>
    <source>
        <strain evidence="14">AG</strain>
    </source>
</reference>
<comment type="catalytic activity">
    <reaction evidence="12">
        <text>L-lysyl-[protein] + acetyl-CoA = N(6)-acetyl-L-lysyl-[protein] + CoA + H(+)</text>
        <dbReference type="Rhea" id="RHEA:45948"/>
        <dbReference type="Rhea" id="RHEA-COMP:9752"/>
        <dbReference type="Rhea" id="RHEA-COMP:10731"/>
        <dbReference type="ChEBI" id="CHEBI:15378"/>
        <dbReference type="ChEBI" id="CHEBI:29969"/>
        <dbReference type="ChEBI" id="CHEBI:57287"/>
        <dbReference type="ChEBI" id="CHEBI:57288"/>
        <dbReference type="ChEBI" id="CHEBI:61930"/>
        <dbReference type="EC" id="2.3.1.48"/>
    </reaction>
</comment>
<proteinExistence type="inferred from homology"/>
<dbReference type="Gene3D" id="1.10.10.10">
    <property type="entry name" value="Winged helix-like DNA-binding domain superfamily/Winged helix DNA-binding domain"/>
    <property type="match status" value="1"/>
</dbReference>
<feature type="active site" description="Proton donor/acceptor" evidence="11">
    <location>
        <position position="204"/>
    </location>
</feature>
<dbReference type="GeneID" id="75909439"/>
<dbReference type="Gene3D" id="3.40.630.30">
    <property type="match status" value="1"/>
</dbReference>
<comment type="subcellular location">
    <subcellularLocation>
        <location evidence="1 12">Nucleus</location>
    </subcellularLocation>
</comment>
<evidence type="ECO:0000256" key="8">
    <source>
        <dbReference type="ARBA" id="ARBA00022853"/>
    </source>
</evidence>
<reference evidence="14" key="1">
    <citation type="submission" date="2021-06" db="EMBL/GenBank/DDBJ databases">
        <authorList>
            <consortium name="DOE Joint Genome Institute"/>
            <person name="Mondo S.J."/>
            <person name="Amses K.R."/>
            <person name="Simmons D.R."/>
            <person name="Longcore J.E."/>
            <person name="Seto K."/>
            <person name="Alves G.H."/>
            <person name="Bonds A.E."/>
            <person name="Quandt C.A."/>
            <person name="Davis W.J."/>
            <person name="Chang Y."/>
            <person name="Letcher P.M."/>
            <person name="Powell M.J."/>
            <person name="Kuo A."/>
            <person name="Labutti K."/>
            <person name="Pangilinan J."/>
            <person name="Andreopoulos W."/>
            <person name="Tritt A."/>
            <person name="Riley R."/>
            <person name="Hundley H."/>
            <person name="Johnson J."/>
            <person name="Lipzen A."/>
            <person name="Barry K."/>
            <person name="Berbee M.L."/>
            <person name="Buchler N.E."/>
            <person name="Grigoriev I.V."/>
            <person name="Spatafora J.W."/>
            <person name="Stajich J.E."/>
            <person name="James T.Y."/>
        </authorList>
    </citation>
    <scope>NUCLEOTIDE SEQUENCE</scope>
    <source>
        <strain evidence="14">AG</strain>
    </source>
</reference>
<accession>A0AAD5EI82</accession>
<keyword evidence="4" id="KW-0808">Transferase</keyword>
<evidence type="ECO:0000256" key="6">
    <source>
        <dbReference type="ARBA" id="ARBA00022771"/>
    </source>
</evidence>
<evidence type="ECO:0000313" key="15">
    <source>
        <dbReference type="Proteomes" id="UP001206595"/>
    </source>
</evidence>
<dbReference type="GO" id="GO:0008270">
    <property type="term" value="F:zinc ion binding"/>
    <property type="evidence" value="ECO:0007669"/>
    <property type="project" value="UniProtKB-KW"/>
</dbReference>
<evidence type="ECO:0000256" key="5">
    <source>
        <dbReference type="ARBA" id="ARBA00022723"/>
    </source>
</evidence>
<evidence type="ECO:0000256" key="9">
    <source>
        <dbReference type="ARBA" id="ARBA00022990"/>
    </source>
</evidence>
<dbReference type="GO" id="GO:0031507">
    <property type="term" value="P:heterochromatin formation"/>
    <property type="evidence" value="ECO:0007669"/>
    <property type="project" value="UniProtKB-ARBA"/>
</dbReference>
<keyword evidence="8" id="KW-0156">Chromatin regulator</keyword>
<dbReference type="EMBL" id="MU620895">
    <property type="protein sequence ID" value="KAI8583699.1"/>
    <property type="molecule type" value="Genomic_DNA"/>
</dbReference>
<dbReference type="PANTHER" id="PTHR10615:SF161">
    <property type="entry name" value="HISTONE ACETYLTRANSFERASE KAT7"/>
    <property type="match status" value="1"/>
</dbReference>
<dbReference type="Pfam" id="PF01853">
    <property type="entry name" value="MOZ_SAS"/>
    <property type="match status" value="1"/>
</dbReference>
<dbReference type="GO" id="GO:1990467">
    <property type="term" value="C:NuA3a histone acetyltransferase complex"/>
    <property type="evidence" value="ECO:0007669"/>
    <property type="project" value="TreeGrafter"/>
</dbReference>
<dbReference type="GO" id="GO:0003712">
    <property type="term" value="F:transcription coregulator activity"/>
    <property type="evidence" value="ECO:0007669"/>
    <property type="project" value="TreeGrafter"/>
</dbReference>
<keyword evidence="10 12" id="KW-0539">Nucleus</keyword>
<dbReference type="AlphaFoldDB" id="A0AAD5EI82"/>
<evidence type="ECO:0000313" key="14">
    <source>
        <dbReference type="EMBL" id="KAI8583699.1"/>
    </source>
</evidence>
<evidence type="ECO:0000256" key="7">
    <source>
        <dbReference type="ARBA" id="ARBA00022833"/>
    </source>
</evidence>
<comment type="similarity">
    <text evidence="2 12">Belongs to the MYST (SAS/MOZ) family.</text>
</comment>
<dbReference type="GO" id="GO:0003682">
    <property type="term" value="F:chromatin binding"/>
    <property type="evidence" value="ECO:0007669"/>
    <property type="project" value="TreeGrafter"/>
</dbReference>
<sequence>MFQPDTDSTNRTSALSATELFKIKDVRIGDYTMKAWFVAPYPEEYTQQPQLYICEFCFKYMASDYIAGRHKLKCAMKHPPGDEIYREGAISIFEVDGRKNKATDDVPYHNQMYCQNLCLIAKMFLDHKTLYYDVEPFLFYIMTEVDEDGCHFVGYFSKEKCSAMNYNVSCILTLPCYQRKGYGQYLIDFSYLLTKREGKTGTPERPLSDLGLLSYRSYWRSVLFRELRKVDEATSVEELSARTSLTPDDIIACLQLNDMLFKDKITGRYQIDIHDQTLEEHAKKMAQKNYIQIVPEKLTWTPFVLSKERLASITGEATHQVK</sequence>
<keyword evidence="15" id="KW-1185">Reference proteome</keyword>
<dbReference type="InterPro" id="IPR016181">
    <property type="entry name" value="Acyl_CoA_acyltransferase"/>
</dbReference>
<dbReference type="Proteomes" id="UP001206595">
    <property type="component" value="Unassembled WGS sequence"/>
</dbReference>
<organism evidence="14 15">
    <name type="scientific">Umbelopsis ramanniana AG</name>
    <dbReference type="NCBI Taxonomy" id="1314678"/>
    <lineage>
        <taxon>Eukaryota</taxon>
        <taxon>Fungi</taxon>
        <taxon>Fungi incertae sedis</taxon>
        <taxon>Mucoromycota</taxon>
        <taxon>Mucoromycotina</taxon>
        <taxon>Umbelopsidomycetes</taxon>
        <taxon>Umbelopsidales</taxon>
        <taxon>Umbelopsidaceae</taxon>
        <taxon>Umbelopsis</taxon>
    </lineage>
</organism>
<dbReference type="GO" id="GO:0006357">
    <property type="term" value="P:regulation of transcription by RNA polymerase II"/>
    <property type="evidence" value="ECO:0007669"/>
    <property type="project" value="TreeGrafter"/>
</dbReference>
<evidence type="ECO:0000256" key="2">
    <source>
        <dbReference type="ARBA" id="ARBA00010107"/>
    </source>
</evidence>
<dbReference type="GO" id="GO:0004402">
    <property type="term" value="F:histone acetyltransferase activity"/>
    <property type="evidence" value="ECO:0007669"/>
    <property type="project" value="InterPro"/>
</dbReference>
<dbReference type="EC" id="2.3.1.48" evidence="3 12"/>
<dbReference type="Pfam" id="PF17772">
    <property type="entry name" value="zf-MYST"/>
    <property type="match status" value="1"/>
</dbReference>
<feature type="domain" description="MYST-type HAT" evidence="13">
    <location>
        <begin position="18"/>
        <end position="302"/>
    </location>
</feature>
<keyword evidence="9" id="KW-0007">Acetylation</keyword>
<evidence type="ECO:0000256" key="12">
    <source>
        <dbReference type="RuleBase" id="RU361211"/>
    </source>
</evidence>
<dbReference type="PANTHER" id="PTHR10615">
    <property type="entry name" value="HISTONE ACETYLTRANSFERASE"/>
    <property type="match status" value="1"/>
</dbReference>